<evidence type="ECO:0000313" key="2">
    <source>
        <dbReference type="EMBL" id="OGG70566.1"/>
    </source>
</evidence>
<accession>A0A1F6EA58</accession>
<dbReference type="AlphaFoldDB" id="A0A1F6EA58"/>
<protein>
    <recommendedName>
        <fullName evidence="4">Ribosome-binding factor A</fullName>
    </recommendedName>
</protein>
<name>A0A1F6EA58_9BACT</name>
<keyword evidence="1" id="KW-0690">Ribosome biogenesis</keyword>
<dbReference type="Gene3D" id="3.30.300.20">
    <property type="match status" value="1"/>
</dbReference>
<evidence type="ECO:0000256" key="1">
    <source>
        <dbReference type="ARBA" id="ARBA00022517"/>
    </source>
</evidence>
<sequence length="107" mass="12396">MGSRRQTQIGEAIAHLAGEFFARESNRQSLITVTRADVSPDIKNVTVYFSVLPEKLENVALNFAKRVRTDFREYLKEHSVLRYLPTVDFALDLGEKNRQRIDELTRK</sequence>
<dbReference type="SUPFAM" id="SSF89919">
    <property type="entry name" value="Ribosome-binding factor A, RbfA"/>
    <property type="match status" value="1"/>
</dbReference>
<comment type="caution">
    <text evidence="2">The sequence shown here is derived from an EMBL/GenBank/DDBJ whole genome shotgun (WGS) entry which is preliminary data.</text>
</comment>
<gene>
    <name evidence="2" type="ORF">A3F27_02910</name>
</gene>
<evidence type="ECO:0008006" key="4">
    <source>
        <dbReference type="Google" id="ProtNLM"/>
    </source>
</evidence>
<dbReference type="InterPro" id="IPR000238">
    <property type="entry name" value="RbfA"/>
</dbReference>
<organism evidence="2 3">
    <name type="scientific">Candidatus Kaiserbacteria bacterium RIFCSPHIGHO2_12_FULL_53_13</name>
    <dbReference type="NCBI Taxonomy" id="1798502"/>
    <lineage>
        <taxon>Bacteria</taxon>
        <taxon>Candidatus Kaiseribacteriota</taxon>
    </lineage>
</organism>
<reference evidence="2 3" key="1">
    <citation type="journal article" date="2016" name="Nat. Commun.">
        <title>Thousands of microbial genomes shed light on interconnected biogeochemical processes in an aquifer system.</title>
        <authorList>
            <person name="Anantharaman K."/>
            <person name="Brown C.T."/>
            <person name="Hug L.A."/>
            <person name="Sharon I."/>
            <person name="Castelle C.J."/>
            <person name="Probst A.J."/>
            <person name="Thomas B.C."/>
            <person name="Singh A."/>
            <person name="Wilkins M.J."/>
            <person name="Karaoz U."/>
            <person name="Brodie E.L."/>
            <person name="Williams K.H."/>
            <person name="Hubbard S.S."/>
            <person name="Banfield J.F."/>
        </authorList>
    </citation>
    <scope>NUCLEOTIDE SEQUENCE [LARGE SCALE GENOMIC DNA]</scope>
</reference>
<proteinExistence type="predicted"/>
<dbReference type="Pfam" id="PF02033">
    <property type="entry name" value="RBFA"/>
    <property type="match status" value="1"/>
</dbReference>
<dbReference type="GO" id="GO:0006364">
    <property type="term" value="P:rRNA processing"/>
    <property type="evidence" value="ECO:0007669"/>
    <property type="project" value="InterPro"/>
</dbReference>
<dbReference type="EMBL" id="MFLP01000022">
    <property type="protein sequence ID" value="OGG70566.1"/>
    <property type="molecule type" value="Genomic_DNA"/>
</dbReference>
<dbReference type="Proteomes" id="UP000176689">
    <property type="component" value="Unassembled WGS sequence"/>
</dbReference>
<dbReference type="InterPro" id="IPR023799">
    <property type="entry name" value="RbfA_dom_sf"/>
</dbReference>
<dbReference type="InterPro" id="IPR015946">
    <property type="entry name" value="KH_dom-like_a/b"/>
</dbReference>
<evidence type="ECO:0000313" key="3">
    <source>
        <dbReference type="Proteomes" id="UP000176689"/>
    </source>
</evidence>